<dbReference type="EMBL" id="OIVN01000474">
    <property type="protein sequence ID" value="SPC80841.1"/>
    <property type="molecule type" value="Genomic_DNA"/>
</dbReference>
<evidence type="ECO:0000256" key="3">
    <source>
        <dbReference type="ARBA" id="ARBA00022821"/>
    </source>
</evidence>
<dbReference type="InterPro" id="IPR041118">
    <property type="entry name" value="Rx_N"/>
</dbReference>
<accession>A0A2N9F1T7</accession>
<evidence type="ECO:0000259" key="4">
    <source>
        <dbReference type="Pfam" id="PF18052"/>
    </source>
</evidence>
<evidence type="ECO:0000256" key="2">
    <source>
        <dbReference type="ARBA" id="ARBA00022741"/>
    </source>
</evidence>
<reference evidence="5" key="1">
    <citation type="submission" date="2018-02" db="EMBL/GenBank/DDBJ databases">
        <authorList>
            <person name="Cohen D.B."/>
            <person name="Kent A.D."/>
        </authorList>
    </citation>
    <scope>NUCLEOTIDE SEQUENCE</scope>
</reference>
<dbReference type="AlphaFoldDB" id="A0A2N9F1T7"/>
<dbReference type="Gene3D" id="1.20.5.4130">
    <property type="match status" value="1"/>
</dbReference>
<keyword evidence="3" id="KW-0611">Plant defense</keyword>
<dbReference type="CDD" id="cd14798">
    <property type="entry name" value="RX-CC_like"/>
    <property type="match status" value="1"/>
</dbReference>
<dbReference type="GO" id="GO:0006952">
    <property type="term" value="P:defense response"/>
    <property type="evidence" value="ECO:0007669"/>
    <property type="project" value="UniProtKB-KW"/>
</dbReference>
<evidence type="ECO:0000313" key="5">
    <source>
        <dbReference type="EMBL" id="SPC80841.1"/>
    </source>
</evidence>
<proteinExistence type="predicted"/>
<gene>
    <name evidence="5" type="ORF">FSB_LOCUS8723</name>
</gene>
<dbReference type="Pfam" id="PF18052">
    <property type="entry name" value="Rx_N"/>
    <property type="match status" value="1"/>
</dbReference>
<evidence type="ECO:0000256" key="1">
    <source>
        <dbReference type="ARBA" id="ARBA00022737"/>
    </source>
</evidence>
<organism evidence="5">
    <name type="scientific">Fagus sylvatica</name>
    <name type="common">Beechnut</name>
    <dbReference type="NCBI Taxonomy" id="28930"/>
    <lineage>
        <taxon>Eukaryota</taxon>
        <taxon>Viridiplantae</taxon>
        <taxon>Streptophyta</taxon>
        <taxon>Embryophyta</taxon>
        <taxon>Tracheophyta</taxon>
        <taxon>Spermatophyta</taxon>
        <taxon>Magnoliopsida</taxon>
        <taxon>eudicotyledons</taxon>
        <taxon>Gunneridae</taxon>
        <taxon>Pentapetalae</taxon>
        <taxon>rosids</taxon>
        <taxon>fabids</taxon>
        <taxon>Fagales</taxon>
        <taxon>Fagaceae</taxon>
        <taxon>Fagus</taxon>
    </lineage>
</organism>
<dbReference type="InterPro" id="IPR038005">
    <property type="entry name" value="RX-like_CC"/>
</dbReference>
<protein>
    <recommendedName>
        <fullName evidence="4">Disease resistance N-terminal domain-containing protein</fullName>
    </recommendedName>
</protein>
<dbReference type="GO" id="GO:0000166">
    <property type="term" value="F:nucleotide binding"/>
    <property type="evidence" value="ECO:0007669"/>
    <property type="project" value="UniProtKB-KW"/>
</dbReference>
<keyword evidence="1" id="KW-0677">Repeat</keyword>
<keyword evidence="2" id="KW-0547">Nucleotide-binding</keyword>
<sequence>MAESVVSGVVSRLGDLLLQEANLLVRYARQEESETVRQWVSEIREVAYDADDIIGTYALTVASRKGRRHKEGPQEKRKAIELLPYVVWVVWVRPLLPRWFITITKSSSTLTAALGYLSLNNVKEEMFGKEFCLAFSLHLKRQRDEIRKKRDE</sequence>
<name>A0A2N9F1T7_FAGSY</name>
<feature type="domain" description="Disease resistance N-terminal" evidence="4">
    <location>
        <begin position="28"/>
        <end position="69"/>
    </location>
</feature>